<reference evidence="2 3" key="1">
    <citation type="submission" date="2015-06" db="EMBL/GenBank/DDBJ databases">
        <title>Genome sequence of Pseudoalteromonas carrageenovora.</title>
        <authorList>
            <person name="Xie B.-B."/>
            <person name="Rong J.-C."/>
            <person name="Qin Q.-L."/>
            <person name="Zhang Y.-Z."/>
        </authorList>
    </citation>
    <scope>NUCLEOTIDE SEQUENCE [LARGE SCALE GENOMIC DNA]</scope>
    <source>
        <strain evidence="2 3">IAM 12662</strain>
    </source>
</reference>
<comment type="caution">
    <text evidence="2">The sequence shown here is derived from an EMBL/GenBank/DDBJ whole genome shotgun (WGS) entry which is preliminary data.</text>
</comment>
<dbReference type="Proteomes" id="UP000615003">
    <property type="component" value="Unassembled WGS sequence"/>
</dbReference>
<name>A0ABR9EVQ7_PSEVC</name>
<organism evidence="2 3">
    <name type="scientific">Pseudoalteromonas carrageenovora IAM 12662</name>
    <dbReference type="NCBI Taxonomy" id="1314868"/>
    <lineage>
        <taxon>Bacteria</taxon>
        <taxon>Pseudomonadati</taxon>
        <taxon>Pseudomonadota</taxon>
        <taxon>Gammaproteobacteria</taxon>
        <taxon>Alteromonadales</taxon>
        <taxon>Pseudoalteromonadaceae</taxon>
        <taxon>Pseudoalteromonas</taxon>
    </lineage>
</organism>
<keyword evidence="1" id="KW-0472">Membrane</keyword>
<dbReference type="EMBL" id="AQGW01000025">
    <property type="protein sequence ID" value="MBE0384637.1"/>
    <property type="molecule type" value="Genomic_DNA"/>
</dbReference>
<accession>A0ABR9EVQ7</accession>
<protein>
    <submittedName>
        <fullName evidence="2">Uncharacterized protein</fullName>
    </submittedName>
</protein>
<keyword evidence="1" id="KW-1133">Transmembrane helix</keyword>
<evidence type="ECO:0000256" key="1">
    <source>
        <dbReference type="SAM" id="Phobius"/>
    </source>
</evidence>
<keyword evidence="1" id="KW-0812">Transmembrane</keyword>
<sequence>MVKTNNFCYEGGDYCMLIILLKVSNLLLNKQLEIFLMAIIVFFTLVFGCT</sequence>
<proteinExistence type="predicted"/>
<evidence type="ECO:0000313" key="2">
    <source>
        <dbReference type="EMBL" id="MBE0384637.1"/>
    </source>
</evidence>
<evidence type="ECO:0000313" key="3">
    <source>
        <dbReference type="Proteomes" id="UP000615003"/>
    </source>
</evidence>
<feature type="transmembrane region" description="Helical" evidence="1">
    <location>
        <begin position="32"/>
        <end position="49"/>
    </location>
</feature>
<gene>
    <name evidence="2" type="ORF">PCARR_b0648</name>
</gene>
<keyword evidence="3" id="KW-1185">Reference proteome</keyword>